<dbReference type="SMART" id="SM00506">
    <property type="entry name" value="A1pp"/>
    <property type="match status" value="1"/>
</dbReference>
<dbReference type="Gene3D" id="3.40.220.10">
    <property type="entry name" value="Leucine Aminopeptidase, subunit E, domain 1"/>
    <property type="match status" value="1"/>
</dbReference>
<evidence type="ECO:0000259" key="3">
    <source>
        <dbReference type="PROSITE" id="PS51154"/>
    </source>
</evidence>
<organism evidence="4 5">
    <name type="scientific">Nitrosospira multiformis</name>
    <dbReference type="NCBI Taxonomy" id="1231"/>
    <lineage>
        <taxon>Bacteria</taxon>
        <taxon>Pseudomonadati</taxon>
        <taxon>Pseudomonadota</taxon>
        <taxon>Betaproteobacteria</taxon>
        <taxon>Nitrosomonadales</taxon>
        <taxon>Nitrosomonadaceae</taxon>
        <taxon>Nitrosospira</taxon>
    </lineage>
</organism>
<dbReference type="PANTHER" id="PTHR12521">
    <property type="entry name" value="PROTEIN C6ORF130"/>
    <property type="match status" value="1"/>
</dbReference>
<dbReference type="AlphaFoldDB" id="A0A1I0DSD3"/>
<dbReference type="Pfam" id="PF01661">
    <property type="entry name" value="Macro"/>
    <property type="match status" value="1"/>
</dbReference>
<dbReference type="SUPFAM" id="SSF52949">
    <property type="entry name" value="Macro domain-like"/>
    <property type="match status" value="1"/>
</dbReference>
<evidence type="ECO:0000313" key="4">
    <source>
        <dbReference type="EMBL" id="SET34861.1"/>
    </source>
</evidence>
<dbReference type="OrthoDB" id="9780211at2"/>
<dbReference type="PANTHER" id="PTHR12521:SF0">
    <property type="entry name" value="ADP-RIBOSE GLYCOHYDROLASE OARD1"/>
    <property type="match status" value="1"/>
</dbReference>
<comment type="catalytic activity">
    <reaction evidence="1">
        <text>an N-(ADP-alpha-D-ribosyl)-thymidine in DNA + H2O = a thymidine in DNA + ADP-D-ribose</text>
        <dbReference type="Rhea" id="RHEA:71655"/>
        <dbReference type="Rhea" id="RHEA-COMP:13556"/>
        <dbReference type="Rhea" id="RHEA-COMP:18051"/>
        <dbReference type="ChEBI" id="CHEBI:15377"/>
        <dbReference type="ChEBI" id="CHEBI:57967"/>
        <dbReference type="ChEBI" id="CHEBI:137386"/>
        <dbReference type="ChEBI" id="CHEBI:191199"/>
    </reaction>
    <physiologicalReaction direction="left-to-right" evidence="1">
        <dbReference type="Rhea" id="RHEA:71656"/>
    </physiologicalReaction>
</comment>
<evidence type="ECO:0000313" key="5">
    <source>
        <dbReference type="Proteomes" id="UP000183339"/>
    </source>
</evidence>
<evidence type="ECO:0000256" key="2">
    <source>
        <dbReference type="SAM" id="MobiDB-lite"/>
    </source>
</evidence>
<name>A0A1I0DSD3_9PROT</name>
<dbReference type="InterPro" id="IPR043472">
    <property type="entry name" value="Macro_dom-like"/>
</dbReference>
<dbReference type="PROSITE" id="PS51154">
    <property type="entry name" value="MACRO"/>
    <property type="match status" value="1"/>
</dbReference>
<protein>
    <submittedName>
        <fullName evidence="4">O-acetyl-ADP-ribose deacetylase (Regulator of RNase III), contains Macro domain</fullName>
    </submittedName>
</protein>
<proteinExistence type="predicted"/>
<dbReference type="GO" id="GO:0140291">
    <property type="term" value="P:peptidyl-glutamate ADP-deribosylation"/>
    <property type="evidence" value="ECO:0007669"/>
    <property type="project" value="TreeGrafter"/>
</dbReference>
<feature type="region of interest" description="Disordered" evidence="2">
    <location>
        <begin position="160"/>
        <end position="179"/>
    </location>
</feature>
<dbReference type="RefSeq" id="WP_074707978.1">
    <property type="nucleotide sequence ID" value="NZ_FOHI01000005.1"/>
</dbReference>
<dbReference type="InterPro" id="IPR002589">
    <property type="entry name" value="Macro_dom"/>
</dbReference>
<dbReference type="Proteomes" id="UP000183339">
    <property type="component" value="Unassembled WGS sequence"/>
</dbReference>
<feature type="compositionally biased region" description="Basic and acidic residues" evidence="2">
    <location>
        <begin position="163"/>
        <end position="179"/>
    </location>
</feature>
<feature type="domain" description="Macro" evidence="3">
    <location>
        <begin position="1"/>
        <end position="167"/>
    </location>
</feature>
<evidence type="ECO:0000256" key="1">
    <source>
        <dbReference type="ARBA" id="ARBA00035885"/>
    </source>
</evidence>
<accession>A0A1I0DSD3</accession>
<dbReference type="InterPro" id="IPR050892">
    <property type="entry name" value="ADP-ribose_metab_enzymes"/>
</dbReference>
<gene>
    <name evidence="4" type="ORF">SAMN05216412_105122</name>
</gene>
<reference evidence="4 5" key="1">
    <citation type="submission" date="2016-10" db="EMBL/GenBank/DDBJ databases">
        <authorList>
            <person name="de Groot N.N."/>
        </authorList>
    </citation>
    <scope>NUCLEOTIDE SEQUENCE [LARGE SCALE GENOMIC DNA]</scope>
    <source>
        <strain evidence="4 5">Nl7</strain>
    </source>
</reference>
<dbReference type="EMBL" id="FOHI01000005">
    <property type="protein sequence ID" value="SET34861.1"/>
    <property type="molecule type" value="Genomic_DNA"/>
</dbReference>
<sequence>MIHEVRGDILLSHAQVIAHAVAPHDRFSEGLALSLRQRWPALVKDFHHFCHTMHPKAGDVWVWSGAMSKRVISLLTNEVPPDIGGKPPPARKEVLELSLRELRSLLESKRFSHVALPRLATGAGGLDWKVVEPLIERHLGDLDLPIYIYTQYEEGVQAIEPGLSRHDSLDRRPDTSRKQ</sequence>